<dbReference type="AlphaFoldDB" id="A0A0S2DJP9"/>
<sequence>MTRSSSSPLVRLPSLPSLSSRLSRLSLRPLALAAVLAFGAATAMTASAQTAPYVATDGTLLSVSAESTAKRTPNIATVSTGVVTQAADANAAMRANAEQMAKVVAAIKAAGIAERDIQTSGINLNPQYRYQENQPPQITGYQANNNVNIVIRDISKVGKILDSLVATGANQINGPTFDLDDKDKDAAFDEARRGAIEKAQARAEMYAKTLGMKVRRIVSVSEGGRFAPPMPMPMMAMRMEKAGAAADTSVSPGENSLSMNLDVVFELGK</sequence>
<dbReference type="Gene3D" id="3.30.70.2970">
    <property type="entry name" value="Protein of unknown function (DUF541), domain 2"/>
    <property type="match status" value="1"/>
</dbReference>
<gene>
    <name evidence="1" type="ORF">GLE_3409</name>
</gene>
<dbReference type="InterPro" id="IPR052022">
    <property type="entry name" value="26kDa_periplasmic_antigen"/>
</dbReference>
<organism evidence="1 2">
    <name type="scientific">Lysobacter enzymogenes</name>
    <dbReference type="NCBI Taxonomy" id="69"/>
    <lineage>
        <taxon>Bacteria</taxon>
        <taxon>Pseudomonadati</taxon>
        <taxon>Pseudomonadota</taxon>
        <taxon>Gammaproteobacteria</taxon>
        <taxon>Lysobacterales</taxon>
        <taxon>Lysobacteraceae</taxon>
        <taxon>Lysobacter</taxon>
    </lineage>
</organism>
<dbReference type="PATRIC" id="fig|69.6.peg.3359"/>
<evidence type="ECO:0000313" key="1">
    <source>
        <dbReference type="EMBL" id="ALN58755.1"/>
    </source>
</evidence>
<dbReference type="PANTHER" id="PTHR34387:SF1">
    <property type="entry name" value="PERIPLASMIC IMMUNOGENIC PROTEIN"/>
    <property type="match status" value="1"/>
</dbReference>
<evidence type="ECO:0000313" key="2">
    <source>
        <dbReference type="Proteomes" id="UP000061569"/>
    </source>
</evidence>
<dbReference type="Pfam" id="PF04402">
    <property type="entry name" value="SIMPL"/>
    <property type="match status" value="1"/>
</dbReference>
<dbReference type="KEGG" id="lez:GLE_3409"/>
<proteinExistence type="predicted"/>
<protein>
    <submittedName>
        <fullName evidence="1">Outer membrane protein</fullName>
    </submittedName>
</protein>
<dbReference type="InterPro" id="IPR007497">
    <property type="entry name" value="SIMPL/DUF541"/>
</dbReference>
<name>A0A0S2DJP9_LYSEN</name>
<dbReference type="STRING" id="69.GLE_3409"/>
<dbReference type="Gene3D" id="3.30.110.170">
    <property type="entry name" value="Protein of unknown function (DUF541), domain 1"/>
    <property type="match status" value="1"/>
</dbReference>
<dbReference type="PANTHER" id="PTHR34387">
    <property type="entry name" value="SLR1258 PROTEIN"/>
    <property type="match status" value="1"/>
</dbReference>
<accession>A0A0S2DJP9</accession>
<dbReference type="Proteomes" id="UP000061569">
    <property type="component" value="Chromosome"/>
</dbReference>
<reference evidence="1 2" key="1">
    <citation type="submission" date="2015-11" db="EMBL/GenBank/DDBJ databases">
        <title>Genome sequences of Lysobacter enzymogenes strain C3 and Lysobacter antibioticus ATCC 29479.</title>
        <authorList>
            <person name="Kobayashi D.Y."/>
        </authorList>
    </citation>
    <scope>NUCLEOTIDE SEQUENCE [LARGE SCALE GENOMIC DNA]</scope>
    <source>
        <strain evidence="1 2">C3</strain>
    </source>
</reference>
<dbReference type="GO" id="GO:0006974">
    <property type="term" value="P:DNA damage response"/>
    <property type="evidence" value="ECO:0007669"/>
    <property type="project" value="TreeGrafter"/>
</dbReference>
<dbReference type="EMBL" id="CP013140">
    <property type="protein sequence ID" value="ALN58755.1"/>
    <property type="molecule type" value="Genomic_DNA"/>
</dbReference>
<dbReference type="OrthoDB" id="9813144at2"/>